<dbReference type="Proteomes" id="UP000194798">
    <property type="component" value="Unassembled WGS sequence"/>
</dbReference>
<comment type="similarity">
    <text evidence="3">Belongs to the UbiH/COQ6 family.</text>
</comment>
<dbReference type="EMBL" id="MSLT01000001">
    <property type="protein sequence ID" value="OUD16176.1"/>
    <property type="molecule type" value="Genomic_DNA"/>
</dbReference>
<keyword evidence="6" id="KW-0560">Oxidoreductase</keyword>
<keyword evidence="7" id="KW-0503">Monooxygenase</keyword>
<dbReference type="AlphaFoldDB" id="A0A251XBS2"/>
<keyword evidence="11" id="KW-1185">Reference proteome</keyword>
<gene>
    <name evidence="10" type="ORF">TPSD3_00155</name>
</gene>
<evidence type="ECO:0000256" key="3">
    <source>
        <dbReference type="ARBA" id="ARBA00005349"/>
    </source>
</evidence>
<dbReference type="PRINTS" id="PR00420">
    <property type="entry name" value="RNGMNOXGNASE"/>
</dbReference>
<organism evidence="10 11">
    <name type="scientific">Thioflexithrix psekupsensis</name>
    <dbReference type="NCBI Taxonomy" id="1570016"/>
    <lineage>
        <taxon>Bacteria</taxon>
        <taxon>Pseudomonadati</taxon>
        <taxon>Pseudomonadota</taxon>
        <taxon>Gammaproteobacteria</taxon>
        <taxon>Thiotrichales</taxon>
        <taxon>Thioflexithrix</taxon>
    </lineage>
</organism>
<dbReference type="Gene3D" id="3.50.50.60">
    <property type="entry name" value="FAD/NAD(P)-binding domain"/>
    <property type="match status" value="2"/>
</dbReference>
<dbReference type="InterPro" id="IPR051205">
    <property type="entry name" value="UbiH/COQ6_monooxygenase"/>
</dbReference>
<comment type="subunit">
    <text evidence="8">Component of the Ubi complex metabolon, which regroups five ubiquinone biosynthesis proteins (UbiE, UbiF, UbiG, UbiH and UbiI) and two accessory factors (UbiK and the lipid-binding protein UbiJ).</text>
</comment>
<protein>
    <recommendedName>
        <fullName evidence="9">FAD-binding domain-containing protein</fullName>
    </recommendedName>
</protein>
<dbReference type="Pfam" id="PF01494">
    <property type="entry name" value="FAD_binding_3"/>
    <property type="match status" value="1"/>
</dbReference>
<dbReference type="InterPro" id="IPR036188">
    <property type="entry name" value="FAD/NAD-bd_sf"/>
</dbReference>
<proteinExistence type="inferred from homology"/>
<dbReference type="GO" id="GO:0071949">
    <property type="term" value="F:FAD binding"/>
    <property type="evidence" value="ECO:0007669"/>
    <property type="project" value="InterPro"/>
</dbReference>
<comment type="caution">
    <text evidence="10">The sequence shown here is derived from an EMBL/GenBank/DDBJ whole genome shotgun (WGS) entry which is preliminary data.</text>
</comment>
<reference evidence="10 11" key="1">
    <citation type="submission" date="2016-12" db="EMBL/GenBank/DDBJ databases">
        <title>Thioflexothrix psekupsii D3 genome sequencing and assembly.</title>
        <authorList>
            <person name="Fomenkov A."/>
            <person name="Vincze T."/>
            <person name="Grabovich M."/>
            <person name="Anton B.P."/>
            <person name="Dubinina G."/>
            <person name="Orlova M."/>
            <person name="Belousova E."/>
            <person name="Roberts R.J."/>
        </authorList>
    </citation>
    <scope>NUCLEOTIDE SEQUENCE [LARGE SCALE GENOMIC DNA]</scope>
    <source>
        <strain evidence="10">D3</strain>
    </source>
</reference>
<dbReference type="GO" id="GO:0004497">
    <property type="term" value="F:monooxygenase activity"/>
    <property type="evidence" value="ECO:0007669"/>
    <property type="project" value="UniProtKB-KW"/>
</dbReference>
<dbReference type="PROSITE" id="PS01304">
    <property type="entry name" value="UBIH"/>
    <property type="match status" value="1"/>
</dbReference>
<dbReference type="OrthoDB" id="9769565at2"/>
<dbReference type="RefSeq" id="WP_086486576.1">
    <property type="nucleotide sequence ID" value="NZ_MSLT01000001.1"/>
</dbReference>
<evidence type="ECO:0000256" key="6">
    <source>
        <dbReference type="ARBA" id="ARBA00023002"/>
    </source>
</evidence>
<comment type="pathway">
    <text evidence="2">Cofactor biosynthesis; ubiquinone biosynthesis.</text>
</comment>
<dbReference type="NCBIfam" id="TIGR01988">
    <property type="entry name" value="Ubi-OHases"/>
    <property type="match status" value="1"/>
</dbReference>
<sequence length="409" mass="45551">MQTPDYEVLIAGSGVVGSTLACALLSAGLRVGLIETRPAEIIHPKILDLRVFALTRASERIFRNLGVWDDMEEIRVSPFRAMEVWDNTGQGQIFFDSKSITEPTLGYIVEQNVILAALNQRLATFAATEDLVRFQPDAVTGFSVDDQVITVKLVTGMRLTARLLVAAEGANSPIRTLAGIPYHLFDYAQQGLVANVHTTKPHDCVARQRFLEKQGILAFLPLKEPHQTSIVWSCPTPQAQALMNLTLTQFQQTLTEAFDHRLGQVEMYSERAMFPLARRHAERYVQARLALVGDAAHTIHPLAGQGVNLGLLDVACLAEVLLTARQAQRDVGDYAVLRRYERWRRSDNALVQSAMDGFKIVFAQTASPVRWLRNVGLNLTHHSPFIKNLIMQQAMGLKGDLPELARYMV</sequence>
<dbReference type="InterPro" id="IPR010971">
    <property type="entry name" value="UbiH/COQ6"/>
</dbReference>
<dbReference type="PANTHER" id="PTHR43876">
    <property type="entry name" value="UBIQUINONE BIOSYNTHESIS MONOOXYGENASE COQ6, MITOCHONDRIAL"/>
    <property type="match status" value="1"/>
</dbReference>
<evidence type="ECO:0000256" key="1">
    <source>
        <dbReference type="ARBA" id="ARBA00001974"/>
    </source>
</evidence>
<evidence type="ECO:0000256" key="2">
    <source>
        <dbReference type="ARBA" id="ARBA00004749"/>
    </source>
</evidence>
<dbReference type="GO" id="GO:0006744">
    <property type="term" value="P:ubiquinone biosynthetic process"/>
    <property type="evidence" value="ECO:0007669"/>
    <property type="project" value="UniProtKB-UniPathway"/>
</dbReference>
<evidence type="ECO:0000256" key="8">
    <source>
        <dbReference type="ARBA" id="ARBA00065734"/>
    </source>
</evidence>
<dbReference type="GO" id="GO:0016705">
    <property type="term" value="F:oxidoreductase activity, acting on paired donors, with incorporation or reduction of molecular oxygen"/>
    <property type="evidence" value="ECO:0007669"/>
    <property type="project" value="InterPro"/>
</dbReference>
<dbReference type="GO" id="GO:0110142">
    <property type="term" value="C:ubiquinone biosynthesis complex"/>
    <property type="evidence" value="ECO:0007669"/>
    <property type="project" value="UniProtKB-ARBA"/>
</dbReference>
<keyword evidence="5" id="KW-0274">FAD</keyword>
<dbReference type="SUPFAM" id="SSF51905">
    <property type="entry name" value="FAD/NAD(P)-binding domain"/>
    <property type="match status" value="1"/>
</dbReference>
<dbReference type="InterPro" id="IPR002938">
    <property type="entry name" value="FAD-bd"/>
</dbReference>
<dbReference type="UniPathway" id="UPA00232"/>
<comment type="cofactor">
    <cofactor evidence="1">
        <name>FAD</name>
        <dbReference type="ChEBI" id="CHEBI:57692"/>
    </cofactor>
</comment>
<evidence type="ECO:0000256" key="5">
    <source>
        <dbReference type="ARBA" id="ARBA00022827"/>
    </source>
</evidence>
<dbReference type="InterPro" id="IPR018168">
    <property type="entry name" value="Ubi_Hdrlase_CS"/>
</dbReference>
<keyword evidence="4" id="KW-0285">Flavoprotein</keyword>
<dbReference type="FunFam" id="3.50.50.60:FF:000021">
    <property type="entry name" value="Ubiquinone biosynthesis monooxygenase COQ6"/>
    <property type="match status" value="1"/>
</dbReference>
<evidence type="ECO:0000259" key="9">
    <source>
        <dbReference type="Pfam" id="PF01494"/>
    </source>
</evidence>
<evidence type="ECO:0000313" key="10">
    <source>
        <dbReference type="EMBL" id="OUD16176.1"/>
    </source>
</evidence>
<dbReference type="PANTHER" id="PTHR43876:SF7">
    <property type="entry name" value="UBIQUINONE BIOSYNTHESIS MONOOXYGENASE COQ6, MITOCHONDRIAL"/>
    <property type="match status" value="1"/>
</dbReference>
<feature type="domain" description="FAD-binding" evidence="9">
    <location>
        <begin position="5"/>
        <end position="344"/>
    </location>
</feature>
<name>A0A251XBS2_9GAMM</name>
<evidence type="ECO:0000256" key="7">
    <source>
        <dbReference type="ARBA" id="ARBA00023033"/>
    </source>
</evidence>
<evidence type="ECO:0000313" key="11">
    <source>
        <dbReference type="Proteomes" id="UP000194798"/>
    </source>
</evidence>
<accession>A0A251XBS2</accession>
<evidence type="ECO:0000256" key="4">
    <source>
        <dbReference type="ARBA" id="ARBA00022630"/>
    </source>
</evidence>